<dbReference type="GO" id="GO:0006508">
    <property type="term" value="P:proteolysis"/>
    <property type="evidence" value="ECO:0007669"/>
    <property type="project" value="InterPro"/>
</dbReference>
<dbReference type="InterPro" id="IPR043504">
    <property type="entry name" value="Peptidase_S1_PA_chymotrypsin"/>
</dbReference>
<dbReference type="AlphaFoldDB" id="A0A9W7Y051"/>
<feature type="compositionally biased region" description="Low complexity" evidence="1">
    <location>
        <begin position="29"/>
        <end position="67"/>
    </location>
</feature>
<evidence type="ECO:0000313" key="4">
    <source>
        <dbReference type="EMBL" id="KAJ1721517.1"/>
    </source>
</evidence>
<evidence type="ECO:0000259" key="3">
    <source>
        <dbReference type="Pfam" id="PF00089"/>
    </source>
</evidence>
<sequence>MLTTTRLLSIILAIFVALSAIQASAQSIDNSAGSSSSSEEASTSDGASTDASSSDAASAISSTSPTDVTTTALTSSGAVSARLSAATFIAGLFWSSSTTGMHRRCAATIISETILVTSGACAQSDNPIKKYGDGEWRIVAGTDDRFLDTTSVTGNAVKSIDINKCQNFATIVLSEPLTLSDTVKGILMSSSPVSQTTTMATYNTTNTQGDPLLTLSKGGDEACELLLPGYTKRNFLCTQPVDKQRVTADFLGGDAIIGFVVQSGAAQPVLFGVTGLYYSTIAEAQTAQTNDPTAYRYNALVSPHIGNIATLGGLDAQKIATAATPM</sequence>
<organism evidence="4 5">
    <name type="scientific">Coemansia erecta</name>
    <dbReference type="NCBI Taxonomy" id="147472"/>
    <lineage>
        <taxon>Eukaryota</taxon>
        <taxon>Fungi</taxon>
        <taxon>Fungi incertae sedis</taxon>
        <taxon>Zoopagomycota</taxon>
        <taxon>Kickxellomycotina</taxon>
        <taxon>Kickxellomycetes</taxon>
        <taxon>Kickxellales</taxon>
        <taxon>Kickxellaceae</taxon>
        <taxon>Coemansia</taxon>
    </lineage>
</organism>
<accession>A0A9W7Y051</accession>
<dbReference type="InterPro" id="IPR001254">
    <property type="entry name" value="Trypsin_dom"/>
</dbReference>
<protein>
    <recommendedName>
        <fullName evidence="3">Peptidase S1 domain-containing protein</fullName>
    </recommendedName>
</protein>
<keyword evidence="5" id="KW-1185">Reference proteome</keyword>
<feature type="domain" description="Peptidase S1" evidence="3">
    <location>
        <begin position="87"/>
        <end position="241"/>
    </location>
</feature>
<dbReference type="EMBL" id="JANBOJ010000166">
    <property type="protein sequence ID" value="KAJ1721517.1"/>
    <property type="molecule type" value="Genomic_DNA"/>
</dbReference>
<dbReference type="GO" id="GO:0004252">
    <property type="term" value="F:serine-type endopeptidase activity"/>
    <property type="evidence" value="ECO:0007669"/>
    <property type="project" value="InterPro"/>
</dbReference>
<comment type="caution">
    <text evidence="4">The sequence shown here is derived from an EMBL/GenBank/DDBJ whole genome shotgun (WGS) entry which is preliminary data.</text>
</comment>
<proteinExistence type="predicted"/>
<dbReference type="Gene3D" id="2.40.10.10">
    <property type="entry name" value="Trypsin-like serine proteases"/>
    <property type="match status" value="1"/>
</dbReference>
<evidence type="ECO:0000313" key="5">
    <source>
        <dbReference type="Proteomes" id="UP001149813"/>
    </source>
</evidence>
<name>A0A9W7Y051_9FUNG</name>
<feature type="signal peptide" evidence="2">
    <location>
        <begin position="1"/>
        <end position="25"/>
    </location>
</feature>
<dbReference type="Pfam" id="PF00089">
    <property type="entry name" value="Trypsin"/>
    <property type="match status" value="1"/>
</dbReference>
<dbReference type="InterPro" id="IPR009003">
    <property type="entry name" value="Peptidase_S1_PA"/>
</dbReference>
<gene>
    <name evidence="4" type="ORF">LPJ53_003977</name>
</gene>
<reference evidence="4" key="1">
    <citation type="submission" date="2022-07" db="EMBL/GenBank/DDBJ databases">
        <title>Phylogenomic reconstructions and comparative analyses of Kickxellomycotina fungi.</title>
        <authorList>
            <person name="Reynolds N.K."/>
            <person name="Stajich J.E."/>
            <person name="Barry K."/>
            <person name="Grigoriev I.V."/>
            <person name="Crous P."/>
            <person name="Smith M.E."/>
        </authorList>
    </citation>
    <scope>NUCLEOTIDE SEQUENCE</scope>
    <source>
        <strain evidence="4">NBRC 32514</strain>
    </source>
</reference>
<feature type="chain" id="PRO_5040916273" description="Peptidase S1 domain-containing protein" evidence="2">
    <location>
        <begin position="26"/>
        <end position="326"/>
    </location>
</feature>
<dbReference type="SUPFAM" id="SSF50494">
    <property type="entry name" value="Trypsin-like serine proteases"/>
    <property type="match status" value="1"/>
</dbReference>
<keyword evidence="2" id="KW-0732">Signal</keyword>
<evidence type="ECO:0000256" key="1">
    <source>
        <dbReference type="SAM" id="MobiDB-lite"/>
    </source>
</evidence>
<dbReference type="Proteomes" id="UP001149813">
    <property type="component" value="Unassembled WGS sequence"/>
</dbReference>
<evidence type="ECO:0000256" key="2">
    <source>
        <dbReference type="SAM" id="SignalP"/>
    </source>
</evidence>
<feature type="region of interest" description="Disordered" evidence="1">
    <location>
        <begin position="29"/>
        <end position="69"/>
    </location>
</feature>
<dbReference type="OrthoDB" id="5550564at2759"/>